<sequence>MTISMMDEAPSRAVRREETARLLQEASELTGSARDQVIDQVIVLNIGVAHAIAHRYRNRSVPVEDLEQVACMALVRAAHKFDVAQERDFLTYAVPTISGEIKRHFRDQGWTIRPPRRVQEIQSKVIHAYHRGEEHGAPPSAARIAEQLGLPESDVAEALQAEGCFRPVSLDVPVTEDGRPAIDQLTADEDADERALEARLMLGPAMRNLSERDKRILHLRFVEDRTQQEIGDELGVTQMQASRLLKRILDQLRAELGPDAVPARAS</sequence>
<dbReference type="PANTHER" id="PTHR30385">
    <property type="entry name" value="SIGMA FACTOR F FLAGELLAR"/>
    <property type="match status" value="1"/>
</dbReference>
<dbReference type="Gene3D" id="1.20.120.1810">
    <property type="match status" value="1"/>
</dbReference>
<gene>
    <name evidence="8" type="ORF">GRQ65_19380</name>
</gene>
<dbReference type="InterPro" id="IPR000943">
    <property type="entry name" value="RNA_pol_sigma70"/>
</dbReference>
<dbReference type="RefSeq" id="WP_160879636.1">
    <property type="nucleotide sequence ID" value="NZ_WUEK01000014.1"/>
</dbReference>
<keyword evidence="4" id="KW-0804">Transcription</keyword>
<evidence type="ECO:0000256" key="1">
    <source>
        <dbReference type="ARBA" id="ARBA00023015"/>
    </source>
</evidence>
<feature type="domain" description="RNA polymerase sigma-70 region 2" evidence="6">
    <location>
        <begin position="49"/>
        <end position="111"/>
    </location>
</feature>
<keyword evidence="2" id="KW-0731">Sigma factor</keyword>
<dbReference type="Proteomes" id="UP000473325">
    <property type="component" value="Unassembled WGS sequence"/>
</dbReference>
<organism evidence="8 9">
    <name type="scientific">Nocardioides flavescens</name>
    <dbReference type="NCBI Taxonomy" id="2691959"/>
    <lineage>
        <taxon>Bacteria</taxon>
        <taxon>Bacillati</taxon>
        <taxon>Actinomycetota</taxon>
        <taxon>Actinomycetes</taxon>
        <taxon>Propionibacteriales</taxon>
        <taxon>Nocardioidaceae</taxon>
        <taxon>Nocardioides</taxon>
    </lineage>
</organism>
<dbReference type="InterPro" id="IPR013325">
    <property type="entry name" value="RNA_pol_sigma_r2"/>
</dbReference>
<evidence type="ECO:0000259" key="5">
    <source>
        <dbReference type="Pfam" id="PF04539"/>
    </source>
</evidence>
<proteinExistence type="predicted"/>
<dbReference type="PANTHER" id="PTHR30385:SF4">
    <property type="entry name" value="RNA POLYMERASE SIGMA-E FACTOR"/>
    <property type="match status" value="1"/>
</dbReference>
<dbReference type="InterPro" id="IPR013324">
    <property type="entry name" value="RNA_pol_sigma_r3/r4-like"/>
</dbReference>
<dbReference type="Gene3D" id="1.20.140.160">
    <property type="match status" value="1"/>
</dbReference>
<dbReference type="InterPro" id="IPR007624">
    <property type="entry name" value="RNA_pol_sigma70_r3"/>
</dbReference>
<keyword evidence="1" id="KW-0805">Transcription regulation</keyword>
<dbReference type="Pfam" id="PF04539">
    <property type="entry name" value="Sigma70_r3"/>
    <property type="match status" value="1"/>
</dbReference>
<dbReference type="InterPro" id="IPR007627">
    <property type="entry name" value="RNA_pol_sigma70_r2"/>
</dbReference>
<evidence type="ECO:0000313" key="9">
    <source>
        <dbReference type="Proteomes" id="UP000473325"/>
    </source>
</evidence>
<dbReference type="InterPro" id="IPR007630">
    <property type="entry name" value="RNA_pol_sigma70_r4"/>
</dbReference>
<dbReference type="PRINTS" id="PR00046">
    <property type="entry name" value="SIGMA70FCT"/>
</dbReference>
<dbReference type="NCBIfam" id="TIGR02937">
    <property type="entry name" value="sigma70-ECF"/>
    <property type="match status" value="1"/>
</dbReference>
<dbReference type="InterPro" id="IPR014284">
    <property type="entry name" value="RNA_pol_sigma-70_dom"/>
</dbReference>
<dbReference type="GO" id="GO:0016987">
    <property type="term" value="F:sigma factor activity"/>
    <property type="evidence" value="ECO:0007669"/>
    <property type="project" value="UniProtKB-KW"/>
</dbReference>
<dbReference type="SUPFAM" id="SSF88659">
    <property type="entry name" value="Sigma3 and sigma4 domains of RNA polymerase sigma factors"/>
    <property type="match status" value="2"/>
</dbReference>
<feature type="domain" description="RNA polymerase sigma-70 region 4" evidence="7">
    <location>
        <begin position="205"/>
        <end position="254"/>
    </location>
</feature>
<feature type="domain" description="RNA polymerase sigma-70 region 3" evidence="5">
    <location>
        <begin position="134"/>
        <end position="193"/>
    </location>
</feature>
<keyword evidence="3" id="KW-0238">DNA-binding</keyword>
<evidence type="ECO:0000256" key="2">
    <source>
        <dbReference type="ARBA" id="ARBA00023082"/>
    </source>
</evidence>
<evidence type="ECO:0000259" key="6">
    <source>
        <dbReference type="Pfam" id="PF04542"/>
    </source>
</evidence>
<evidence type="ECO:0000313" key="8">
    <source>
        <dbReference type="EMBL" id="MXG91709.1"/>
    </source>
</evidence>
<evidence type="ECO:0000259" key="7">
    <source>
        <dbReference type="Pfam" id="PF04545"/>
    </source>
</evidence>
<dbReference type="Pfam" id="PF04545">
    <property type="entry name" value="Sigma70_r4"/>
    <property type="match status" value="1"/>
</dbReference>
<keyword evidence="9" id="KW-1185">Reference proteome</keyword>
<dbReference type="GO" id="GO:0006352">
    <property type="term" value="P:DNA-templated transcription initiation"/>
    <property type="evidence" value="ECO:0007669"/>
    <property type="project" value="InterPro"/>
</dbReference>
<dbReference type="SUPFAM" id="SSF88946">
    <property type="entry name" value="Sigma2 domain of RNA polymerase sigma factors"/>
    <property type="match status" value="1"/>
</dbReference>
<reference evidence="8 9" key="1">
    <citation type="submission" date="2019-12" db="EMBL/GenBank/DDBJ databases">
        <authorList>
            <person name="Kun Z."/>
        </authorList>
    </citation>
    <scope>NUCLEOTIDE SEQUENCE [LARGE SCALE GENOMIC DNA]</scope>
    <source>
        <strain evidence="8 9">YIM 123512</strain>
    </source>
</reference>
<dbReference type="EMBL" id="WUEK01000014">
    <property type="protein sequence ID" value="MXG91709.1"/>
    <property type="molecule type" value="Genomic_DNA"/>
</dbReference>
<accession>A0A6L7F2C6</accession>
<name>A0A6L7F2C6_9ACTN</name>
<dbReference type="AlphaFoldDB" id="A0A6L7F2C6"/>
<dbReference type="GO" id="GO:0003677">
    <property type="term" value="F:DNA binding"/>
    <property type="evidence" value="ECO:0007669"/>
    <property type="project" value="UniProtKB-KW"/>
</dbReference>
<protein>
    <submittedName>
        <fullName evidence="8">Sigma-70 family RNA polymerase sigma factor</fullName>
    </submittedName>
</protein>
<dbReference type="CDD" id="cd06171">
    <property type="entry name" value="Sigma70_r4"/>
    <property type="match status" value="1"/>
</dbReference>
<comment type="caution">
    <text evidence="8">The sequence shown here is derived from an EMBL/GenBank/DDBJ whole genome shotgun (WGS) entry which is preliminary data.</text>
</comment>
<evidence type="ECO:0000256" key="4">
    <source>
        <dbReference type="ARBA" id="ARBA00023163"/>
    </source>
</evidence>
<evidence type="ECO:0000256" key="3">
    <source>
        <dbReference type="ARBA" id="ARBA00023125"/>
    </source>
</evidence>
<dbReference type="Pfam" id="PF04542">
    <property type="entry name" value="Sigma70_r2"/>
    <property type="match status" value="1"/>
</dbReference>